<protein>
    <submittedName>
        <fullName evidence="8">Polysulfide reductase</fullName>
    </submittedName>
</protein>
<reference evidence="8 9" key="1">
    <citation type="submission" date="2015-07" db="EMBL/GenBank/DDBJ databases">
        <authorList>
            <person name="Ju K.-S."/>
            <person name="Doroghazi J.R."/>
            <person name="Metcalf W.W."/>
        </authorList>
    </citation>
    <scope>NUCLEOTIDE SEQUENCE [LARGE SCALE GENOMIC DNA]</scope>
    <source>
        <strain evidence="8 9">NRRL B-3589</strain>
    </source>
</reference>
<name>A0ABR5JA05_9ACTN</name>
<evidence type="ECO:0000256" key="5">
    <source>
        <dbReference type="ARBA" id="ARBA00022989"/>
    </source>
</evidence>
<evidence type="ECO:0000256" key="4">
    <source>
        <dbReference type="ARBA" id="ARBA00022692"/>
    </source>
</evidence>
<dbReference type="EMBL" id="LGUT01000812">
    <property type="protein sequence ID" value="KOG90265.1"/>
    <property type="molecule type" value="Genomic_DNA"/>
</dbReference>
<evidence type="ECO:0000256" key="1">
    <source>
        <dbReference type="ARBA" id="ARBA00004651"/>
    </source>
</evidence>
<keyword evidence="5 7" id="KW-1133">Transmembrane helix</keyword>
<feature type="non-terminal residue" evidence="8">
    <location>
        <position position="234"/>
    </location>
</feature>
<feature type="transmembrane region" description="Helical" evidence="7">
    <location>
        <begin position="26"/>
        <end position="48"/>
    </location>
</feature>
<evidence type="ECO:0000256" key="3">
    <source>
        <dbReference type="ARBA" id="ARBA00022475"/>
    </source>
</evidence>
<dbReference type="InterPro" id="IPR005614">
    <property type="entry name" value="NrfD-like"/>
</dbReference>
<comment type="caution">
    <text evidence="8">The sequence shown here is derived from an EMBL/GenBank/DDBJ whole genome shotgun (WGS) entry which is preliminary data.</text>
</comment>
<feature type="transmembrane region" description="Helical" evidence="7">
    <location>
        <begin position="98"/>
        <end position="118"/>
    </location>
</feature>
<keyword evidence="3" id="KW-1003">Cell membrane</keyword>
<dbReference type="PANTHER" id="PTHR34856:SF2">
    <property type="entry name" value="PROTEIN NRFD"/>
    <property type="match status" value="1"/>
</dbReference>
<organism evidence="8 9">
    <name type="scientific">Streptomyces varsoviensis</name>
    <dbReference type="NCBI Taxonomy" id="67373"/>
    <lineage>
        <taxon>Bacteria</taxon>
        <taxon>Bacillati</taxon>
        <taxon>Actinomycetota</taxon>
        <taxon>Actinomycetes</taxon>
        <taxon>Kitasatosporales</taxon>
        <taxon>Streptomycetaceae</taxon>
        <taxon>Streptomyces</taxon>
    </lineage>
</organism>
<feature type="transmembrane region" description="Helical" evidence="7">
    <location>
        <begin position="60"/>
        <end position="78"/>
    </location>
</feature>
<keyword evidence="4 7" id="KW-0812">Transmembrane</keyword>
<evidence type="ECO:0000256" key="6">
    <source>
        <dbReference type="ARBA" id="ARBA00023136"/>
    </source>
</evidence>
<evidence type="ECO:0000313" key="9">
    <source>
        <dbReference type="Proteomes" id="UP000037020"/>
    </source>
</evidence>
<dbReference type="Proteomes" id="UP000037020">
    <property type="component" value="Unassembled WGS sequence"/>
</dbReference>
<dbReference type="Pfam" id="PF03916">
    <property type="entry name" value="NrfD"/>
    <property type="match status" value="1"/>
</dbReference>
<dbReference type="InterPro" id="IPR052049">
    <property type="entry name" value="Electron_transfer_protein"/>
</dbReference>
<comment type="similarity">
    <text evidence="2">Belongs to the NrfD family.</text>
</comment>
<gene>
    <name evidence="8" type="ORF">ADK38_09715</name>
</gene>
<proteinExistence type="inferred from homology"/>
<dbReference type="PANTHER" id="PTHR34856">
    <property type="entry name" value="PROTEIN NRFD"/>
    <property type="match status" value="1"/>
</dbReference>
<dbReference type="Gene3D" id="1.20.1630.10">
    <property type="entry name" value="Formate dehydrogenase/DMSO reductase domain"/>
    <property type="match status" value="1"/>
</dbReference>
<feature type="transmembrane region" description="Helical" evidence="7">
    <location>
        <begin position="165"/>
        <end position="183"/>
    </location>
</feature>
<keyword evidence="9" id="KW-1185">Reference proteome</keyword>
<keyword evidence="6 7" id="KW-0472">Membrane</keyword>
<evidence type="ECO:0000256" key="2">
    <source>
        <dbReference type="ARBA" id="ARBA00008929"/>
    </source>
</evidence>
<evidence type="ECO:0000313" key="8">
    <source>
        <dbReference type="EMBL" id="KOG90265.1"/>
    </source>
</evidence>
<accession>A0ABR5JA05</accession>
<comment type="subcellular location">
    <subcellularLocation>
        <location evidence="1">Cell membrane</location>
        <topology evidence="1">Multi-pass membrane protein</topology>
    </subcellularLocation>
</comment>
<evidence type="ECO:0000256" key="7">
    <source>
        <dbReference type="SAM" id="Phobius"/>
    </source>
</evidence>
<feature type="transmembrane region" description="Helical" evidence="7">
    <location>
        <begin position="125"/>
        <end position="145"/>
    </location>
</feature>
<sequence>MVPRAEFRSYYGRPVIKAPAWAARDIAGYFFLGGLAGAGSVLAAGAHLTGRTTTARAMKVSSLAAISLSTAALINDLGRPGRFPYMLRVLKPTSPMSVGSWLLSAYGPAAGAAALCAVTGRVPRAGAAATAAAALLGPAVATYTAVLAADTAVPAWHGAHRELPYLFAASATAAAAGMALVVAPARESGPARCAAALATLADLGATKATERRLGMVAETYREGKAGRLLPLSLI</sequence>